<keyword evidence="7" id="KW-1185">Reference proteome</keyword>
<evidence type="ECO:0000256" key="3">
    <source>
        <dbReference type="ARBA" id="ARBA00022989"/>
    </source>
</evidence>
<feature type="transmembrane region" description="Helical" evidence="5">
    <location>
        <begin position="197"/>
        <end position="217"/>
    </location>
</feature>
<reference evidence="6 7" key="1">
    <citation type="submission" date="2019-04" db="EMBL/GenBank/DDBJ databases">
        <title>Annotation for the trematode Fasciola gigantica.</title>
        <authorList>
            <person name="Choi Y.-J."/>
        </authorList>
    </citation>
    <scope>NUCLEOTIDE SEQUENCE [LARGE SCALE GENOMIC DNA]</scope>
    <source>
        <strain evidence="6">Uganda_cow_1</strain>
    </source>
</reference>
<evidence type="ECO:0000256" key="5">
    <source>
        <dbReference type="SAM" id="Phobius"/>
    </source>
</evidence>
<feature type="transmembrane region" description="Helical" evidence="5">
    <location>
        <begin position="223"/>
        <end position="245"/>
    </location>
</feature>
<feature type="transmembrane region" description="Helical" evidence="5">
    <location>
        <begin position="12"/>
        <end position="30"/>
    </location>
</feature>
<name>A0A504Z182_FASGI</name>
<dbReference type="InterPro" id="IPR003689">
    <property type="entry name" value="ZIP"/>
</dbReference>
<feature type="transmembrane region" description="Helical" evidence="5">
    <location>
        <begin position="85"/>
        <end position="106"/>
    </location>
</feature>
<accession>A0A504Z182</accession>
<feature type="transmembrane region" description="Helical" evidence="5">
    <location>
        <begin position="42"/>
        <end position="65"/>
    </location>
</feature>
<evidence type="ECO:0008006" key="8">
    <source>
        <dbReference type="Google" id="ProtNLM"/>
    </source>
</evidence>
<feature type="transmembrane region" description="Helical" evidence="5">
    <location>
        <begin position="374"/>
        <end position="393"/>
    </location>
</feature>
<dbReference type="PANTHER" id="PTHR11040:SF44">
    <property type="entry name" value="PROTEIN ZNTC-RELATED"/>
    <property type="match status" value="1"/>
</dbReference>
<dbReference type="EMBL" id="SUNJ01001769">
    <property type="protein sequence ID" value="TPP66486.1"/>
    <property type="molecule type" value="Genomic_DNA"/>
</dbReference>
<evidence type="ECO:0000256" key="2">
    <source>
        <dbReference type="ARBA" id="ARBA00022692"/>
    </source>
</evidence>
<dbReference type="STRING" id="46835.A0A504Z182"/>
<comment type="caution">
    <text evidence="6">The sequence shown here is derived from an EMBL/GenBank/DDBJ whole genome shotgun (WGS) entry which is preliminary data.</text>
</comment>
<feature type="transmembrane region" description="Helical" evidence="5">
    <location>
        <begin position="257"/>
        <end position="281"/>
    </location>
</feature>
<dbReference type="Pfam" id="PF02535">
    <property type="entry name" value="Zip"/>
    <property type="match status" value="1"/>
</dbReference>
<dbReference type="Proteomes" id="UP000316759">
    <property type="component" value="Unassembled WGS sequence"/>
</dbReference>
<evidence type="ECO:0000256" key="4">
    <source>
        <dbReference type="ARBA" id="ARBA00023136"/>
    </source>
</evidence>
<protein>
    <recommendedName>
        <fullName evidence="8">Zinc transporter ZIP1</fullName>
    </recommendedName>
</protein>
<organism evidence="6 7">
    <name type="scientific">Fasciola gigantica</name>
    <name type="common">Giant liver fluke</name>
    <dbReference type="NCBI Taxonomy" id="46835"/>
    <lineage>
        <taxon>Eukaryota</taxon>
        <taxon>Metazoa</taxon>
        <taxon>Spiralia</taxon>
        <taxon>Lophotrochozoa</taxon>
        <taxon>Platyhelminthes</taxon>
        <taxon>Trematoda</taxon>
        <taxon>Digenea</taxon>
        <taxon>Plagiorchiida</taxon>
        <taxon>Echinostomata</taxon>
        <taxon>Echinostomatoidea</taxon>
        <taxon>Fasciolidae</taxon>
        <taxon>Fasciola</taxon>
    </lineage>
</organism>
<dbReference type="GO" id="GO:0016020">
    <property type="term" value="C:membrane"/>
    <property type="evidence" value="ECO:0007669"/>
    <property type="project" value="UniProtKB-SubCell"/>
</dbReference>
<evidence type="ECO:0000256" key="1">
    <source>
        <dbReference type="ARBA" id="ARBA00004141"/>
    </source>
</evidence>
<keyword evidence="2 5" id="KW-0812">Transmembrane</keyword>
<evidence type="ECO:0000313" key="6">
    <source>
        <dbReference type="EMBL" id="TPP66486.1"/>
    </source>
</evidence>
<sequence>MSSMVAKCVGALIVFSCNVVASFGTFLYILSKCQIRTIPKSLKAALSAASCFSIGLFLGICYLGLYHSASAKMNEVQSKLPHTVWVKAYPVSEALLCLGFFILWISEGLIHIITNRLMGNAPPSKYMNYSPVRVLSMTKLRLDPPSEEADDEIDLLETQGGHTLSAVASDTPVLVNGNSNSRARDDSRNMDSFIRSVILTFAMGLHTFLEALGFGLLDTLNEVISMGLAMVLHQTLCAITLGLRLARASNSRRKRCYTVLLLIFYLSLVPAGTGIGLSLQYTHRTTSFSPSVCHGPVSSCTSANVTTNVVPSGHLYTATLMSVVQNFASAAFLYVVFMEILPSELSTGAFSGTSCHMVSAGDSDTNHKFRNHNLVSCLCALLGFLFLALLRVFHHHDHA</sequence>
<dbReference type="GO" id="GO:0005385">
    <property type="term" value="F:zinc ion transmembrane transporter activity"/>
    <property type="evidence" value="ECO:0007669"/>
    <property type="project" value="TreeGrafter"/>
</dbReference>
<proteinExistence type="predicted"/>
<comment type="subcellular location">
    <subcellularLocation>
        <location evidence="1">Membrane</location>
        <topology evidence="1">Multi-pass membrane protein</topology>
    </subcellularLocation>
</comment>
<dbReference type="PANTHER" id="PTHR11040">
    <property type="entry name" value="ZINC/IRON TRANSPORTER"/>
    <property type="match status" value="1"/>
</dbReference>
<evidence type="ECO:0000313" key="7">
    <source>
        <dbReference type="Proteomes" id="UP000316759"/>
    </source>
</evidence>
<dbReference type="AlphaFoldDB" id="A0A504Z182"/>
<dbReference type="OrthoDB" id="448280at2759"/>
<keyword evidence="4 5" id="KW-0472">Membrane</keyword>
<keyword evidence="3 5" id="KW-1133">Transmembrane helix</keyword>
<gene>
    <name evidence="6" type="ORF">FGIG_07982</name>
</gene>
<feature type="transmembrane region" description="Helical" evidence="5">
    <location>
        <begin position="315"/>
        <end position="337"/>
    </location>
</feature>